<feature type="domain" description="5'-Nucleotidase C-terminal" evidence="5">
    <location>
        <begin position="392"/>
        <end position="564"/>
    </location>
</feature>
<dbReference type="Pfam" id="PF02872">
    <property type="entry name" value="5_nucleotid_C"/>
    <property type="match status" value="1"/>
</dbReference>
<evidence type="ECO:0000313" key="7">
    <source>
        <dbReference type="Proteomes" id="UP001612741"/>
    </source>
</evidence>
<dbReference type="Gene3D" id="3.90.780.10">
    <property type="entry name" value="5'-Nucleotidase, C-terminal domain"/>
    <property type="match status" value="1"/>
</dbReference>
<keyword evidence="7" id="KW-1185">Reference proteome</keyword>
<evidence type="ECO:0000256" key="2">
    <source>
        <dbReference type="RuleBase" id="RU362119"/>
    </source>
</evidence>
<dbReference type="InterPro" id="IPR029052">
    <property type="entry name" value="Metallo-depent_PP-like"/>
</dbReference>
<protein>
    <submittedName>
        <fullName evidence="6">Bifunctional metallophosphatase/5'-nucleotidase</fullName>
    </submittedName>
</protein>
<keyword evidence="2" id="KW-0547">Nucleotide-binding</keyword>
<dbReference type="PANTHER" id="PTHR11575">
    <property type="entry name" value="5'-NUCLEOTIDASE-RELATED"/>
    <property type="match status" value="1"/>
</dbReference>
<organism evidence="6 7">
    <name type="scientific">Nonomuraea typhae</name>
    <dbReference type="NCBI Taxonomy" id="2603600"/>
    <lineage>
        <taxon>Bacteria</taxon>
        <taxon>Bacillati</taxon>
        <taxon>Actinomycetota</taxon>
        <taxon>Actinomycetes</taxon>
        <taxon>Streptosporangiales</taxon>
        <taxon>Streptosporangiaceae</taxon>
        <taxon>Nonomuraea</taxon>
    </lineage>
</organism>
<dbReference type="RefSeq" id="WP_397080320.1">
    <property type="nucleotide sequence ID" value="NZ_JBITGY010000002.1"/>
</dbReference>
<comment type="caution">
    <text evidence="6">The sequence shown here is derived from an EMBL/GenBank/DDBJ whole genome shotgun (WGS) entry which is preliminary data.</text>
</comment>
<dbReference type="Pfam" id="PF00149">
    <property type="entry name" value="Metallophos"/>
    <property type="match status" value="1"/>
</dbReference>
<feature type="region of interest" description="Disordered" evidence="3">
    <location>
        <begin position="28"/>
        <end position="51"/>
    </location>
</feature>
<dbReference type="InterPro" id="IPR036907">
    <property type="entry name" value="5'-Nucleotdase_C_sf"/>
</dbReference>
<evidence type="ECO:0000313" key="6">
    <source>
        <dbReference type="EMBL" id="MFI6497465.1"/>
    </source>
</evidence>
<dbReference type="SUPFAM" id="SSF56300">
    <property type="entry name" value="Metallo-dependent phosphatases"/>
    <property type="match status" value="1"/>
</dbReference>
<comment type="similarity">
    <text evidence="2">Belongs to the 5'-nucleotidase family.</text>
</comment>
<dbReference type="PRINTS" id="PR01607">
    <property type="entry name" value="APYRASEFAMLY"/>
</dbReference>
<feature type="domain" description="Calcineurin-like phosphoesterase" evidence="4">
    <location>
        <begin position="60"/>
        <end position="311"/>
    </location>
</feature>
<dbReference type="InterPro" id="IPR006179">
    <property type="entry name" value="5_nucleotidase/apyrase"/>
</dbReference>
<dbReference type="Gene3D" id="3.60.21.10">
    <property type="match status" value="1"/>
</dbReference>
<name>A0ABW7YPD0_9ACTN</name>
<dbReference type="InterPro" id="IPR008334">
    <property type="entry name" value="5'-Nucleotdase_C"/>
</dbReference>
<gene>
    <name evidence="6" type="ORF">ACIBG2_08780</name>
</gene>
<accession>A0ABW7YPD0</accession>
<evidence type="ECO:0000259" key="5">
    <source>
        <dbReference type="Pfam" id="PF02872"/>
    </source>
</evidence>
<evidence type="ECO:0000256" key="3">
    <source>
        <dbReference type="SAM" id="MobiDB-lite"/>
    </source>
</evidence>
<keyword evidence="2" id="KW-0378">Hydrolase</keyword>
<evidence type="ECO:0000256" key="1">
    <source>
        <dbReference type="ARBA" id="ARBA00022729"/>
    </source>
</evidence>
<sequence length="602" mass="64596">MRFPLRGAVVVAALAVLGSTQVAALAATDPTTTPEAQEVQAPQEPSAHGRKDIDVQLLSLTDFHGYIRPHNDTANGTIRDAQGKTIVVGGAPYIATHLEKLRSGKRNTVTFTTGDSFSGWPAEVARHADEPTIEFFNKIGVGFNAVGNHELDLSLDFLREHMGKGRCFGEREVDSCFRDSDGRRFRGARFDFATANITRKGGTRPVLKPYVVEYFQGVPVGFINLTTPTTVEGSTSFQPSLDNLPLVETADKYVAELKRRGVEAIVVNVHEGGTAGGVYDRCNAGPSGPAFDFARQASPEIDAIVTGHWHTQFVCSVPDPEGNPRPVVEAGFHGKLINEINLKIDRRTRDVIREATTAVNHPVTRDVTPNPGMVKMVDYWVAKEKQTSARRVGAVTGDLTRTRDADGESTLGNVIADAEKADSADAELAMLAVAPLKGSQSLRGDLLFAKGADPADADGAVLLGEAWNAWGYANPVVTVSVKGSQIEQALEQQWQTQAGGTVGFAPLAVSGNVRFSYDTSRPVGDRIAPERVLIDGRPLDTGRTYRLALLAYTLLGADGYTAFSGYTDAVRGSRDYEALRAYLAKGPVTPPALDRAVALTAP</sequence>
<reference evidence="6 7" key="1">
    <citation type="submission" date="2024-10" db="EMBL/GenBank/DDBJ databases">
        <title>The Natural Products Discovery Center: Release of the First 8490 Sequenced Strains for Exploring Actinobacteria Biosynthetic Diversity.</title>
        <authorList>
            <person name="Kalkreuter E."/>
            <person name="Kautsar S.A."/>
            <person name="Yang D."/>
            <person name="Bader C.D."/>
            <person name="Teijaro C.N."/>
            <person name="Fluegel L."/>
            <person name="Davis C.M."/>
            <person name="Simpson J.R."/>
            <person name="Lauterbach L."/>
            <person name="Steele A.D."/>
            <person name="Gui C."/>
            <person name="Meng S."/>
            <person name="Li G."/>
            <person name="Viehrig K."/>
            <person name="Ye F."/>
            <person name="Su P."/>
            <person name="Kiefer A.F."/>
            <person name="Nichols A."/>
            <person name="Cepeda A.J."/>
            <person name="Yan W."/>
            <person name="Fan B."/>
            <person name="Jiang Y."/>
            <person name="Adhikari A."/>
            <person name="Zheng C.-J."/>
            <person name="Schuster L."/>
            <person name="Cowan T.M."/>
            <person name="Smanski M.J."/>
            <person name="Chevrette M.G."/>
            <person name="De Carvalho L.P.S."/>
            <person name="Shen B."/>
        </authorList>
    </citation>
    <scope>NUCLEOTIDE SEQUENCE [LARGE SCALE GENOMIC DNA]</scope>
    <source>
        <strain evidence="6 7">NPDC050545</strain>
    </source>
</reference>
<feature type="signal peptide" evidence="2">
    <location>
        <begin position="1"/>
        <end position="26"/>
    </location>
</feature>
<proteinExistence type="inferred from homology"/>
<dbReference type="PANTHER" id="PTHR11575:SF24">
    <property type="entry name" value="5'-NUCLEOTIDASE"/>
    <property type="match status" value="1"/>
</dbReference>
<keyword evidence="1 2" id="KW-0732">Signal</keyword>
<feature type="chain" id="PRO_5045012246" evidence="2">
    <location>
        <begin position="27"/>
        <end position="602"/>
    </location>
</feature>
<dbReference type="SUPFAM" id="SSF55816">
    <property type="entry name" value="5'-nucleotidase (syn. UDP-sugar hydrolase), C-terminal domain"/>
    <property type="match status" value="1"/>
</dbReference>
<evidence type="ECO:0000259" key="4">
    <source>
        <dbReference type="Pfam" id="PF00149"/>
    </source>
</evidence>
<dbReference type="Proteomes" id="UP001612741">
    <property type="component" value="Unassembled WGS sequence"/>
</dbReference>
<dbReference type="InterPro" id="IPR004843">
    <property type="entry name" value="Calcineurin-like_PHP"/>
</dbReference>
<dbReference type="EMBL" id="JBITGY010000002">
    <property type="protein sequence ID" value="MFI6497465.1"/>
    <property type="molecule type" value="Genomic_DNA"/>
</dbReference>